<evidence type="ECO:0000256" key="4">
    <source>
        <dbReference type="ARBA" id="ARBA00010941"/>
    </source>
</evidence>
<accession>C1EHJ6</accession>
<dbReference type="GO" id="GO:0006094">
    <property type="term" value="P:gluconeogenesis"/>
    <property type="evidence" value="ECO:0007669"/>
    <property type="project" value="TreeGrafter"/>
</dbReference>
<dbReference type="GO" id="GO:0005986">
    <property type="term" value="P:sucrose biosynthetic process"/>
    <property type="evidence" value="ECO:0007669"/>
    <property type="project" value="TreeGrafter"/>
</dbReference>
<keyword evidence="10 12" id="KW-0119">Carbohydrate metabolism</keyword>
<organism evidence="15 16">
    <name type="scientific">Micromonas commoda (strain RCC299 / NOUM17 / CCMP2709)</name>
    <name type="common">Picoplanktonic green alga</name>
    <dbReference type="NCBI Taxonomy" id="296587"/>
    <lineage>
        <taxon>Eukaryota</taxon>
        <taxon>Viridiplantae</taxon>
        <taxon>Chlorophyta</taxon>
        <taxon>Mamiellophyceae</taxon>
        <taxon>Mamiellales</taxon>
        <taxon>Mamiellaceae</taxon>
        <taxon>Micromonas</taxon>
    </lineage>
</organism>
<evidence type="ECO:0000256" key="11">
    <source>
        <dbReference type="ARBA" id="ARBA00032973"/>
    </source>
</evidence>
<dbReference type="FunFam" id="3.40.190.80:FF:000001">
    <property type="entry name" value="Fructose-1,6-bisphosphatase class 1"/>
    <property type="match status" value="1"/>
</dbReference>
<dbReference type="Gene3D" id="3.40.190.80">
    <property type="match status" value="1"/>
</dbReference>
<keyword evidence="8 12" id="KW-0378">Hydrolase</keyword>
<keyword evidence="7" id="KW-0479">Metal-binding</keyword>
<evidence type="ECO:0000256" key="2">
    <source>
        <dbReference type="ARBA" id="ARBA00001946"/>
    </source>
</evidence>
<dbReference type="GO" id="GO:0046872">
    <property type="term" value="F:metal ion binding"/>
    <property type="evidence" value="ECO:0007669"/>
    <property type="project" value="UniProtKB-KW"/>
</dbReference>
<dbReference type="Pfam" id="PF18913">
    <property type="entry name" value="FBPase_C"/>
    <property type="match status" value="1"/>
</dbReference>
<sequence length="361" mass="39494">MRRVASSHSIDDYGEDLDSFVTLSSFILTATEVCPSLAAKGHIKKEEETDLCILLQSIATSCKYIQNCVRKLGLANLSGKNGGTTNVQGEQQMKLDVIAHDVFTRGLDESKRCTMLISEEEEEAIMCTSSPNGRYVCVFDPLDGSSNIDCCVSVGSIFGVYRANALGKGDVNDVLRPGKEMVAAGYCMYGSACTMVLTVGGNVRGFTLDPSLGEFVLTHPKIKCPPSGATYSVNEGNSRYWGGGMRRYVDHVKYHKEKPHALRYIGSMVADVHRTLLYGGTFSYPGDSKSPNGKLRLLYECFPMAYIMERAGGAASDGTQRILDVCCTGIHQRHPIHMGSEEDVEEIDRFYREAAADPDAR</sequence>
<dbReference type="GeneID" id="8249188"/>
<comment type="subunit">
    <text evidence="5">Homotetramer.</text>
</comment>
<evidence type="ECO:0000259" key="14">
    <source>
        <dbReference type="Pfam" id="PF18913"/>
    </source>
</evidence>
<feature type="domain" description="Fructose-1-6-bisphosphatase class I N-terminal" evidence="13">
    <location>
        <begin position="42"/>
        <end position="220"/>
    </location>
</feature>
<dbReference type="InterPro" id="IPR020548">
    <property type="entry name" value="Fructose_bisphosphatase_AS"/>
</dbReference>
<evidence type="ECO:0000256" key="5">
    <source>
        <dbReference type="ARBA" id="ARBA00011881"/>
    </source>
</evidence>
<dbReference type="FunCoup" id="C1EHJ6">
    <property type="interactions" value="1131"/>
</dbReference>
<dbReference type="InterPro" id="IPR000146">
    <property type="entry name" value="FBPase_class-1"/>
</dbReference>
<dbReference type="InParanoid" id="C1EHJ6"/>
<dbReference type="OMA" id="NSRFWEP"/>
<dbReference type="GO" id="GO:0006000">
    <property type="term" value="P:fructose metabolic process"/>
    <property type="evidence" value="ECO:0007669"/>
    <property type="project" value="TreeGrafter"/>
</dbReference>
<dbReference type="CDD" id="cd00354">
    <property type="entry name" value="FBPase"/>
    <property type="match status" value="1"/>
</dbReference>
<dbReference type="SUPFAM" id="SSF56655">
    <property type="entry name" value="Carbohydrate phosphatase"/>
    <property type="match status" value="1"/>
</dbReference>
<dbReference type="eggNOG" id="KOG1458">
    <property type="taxonomic scope" value="Eukaryota"/>
</dbReference>
<reference evidence="15 16" key="1">
    <citation type="journal article" date="2009" name="Science">
        <title>Green evolution and dynamic adaptations revealed by genomes of the marine picoeukaryotes Micromonas.</title>
        <authorList>
            <person name="Worden A.Z."/>
            <person name="Lee J.H."/>
            <person name="Mock T."/>
            <person name="Rouze P."/>
            <person name="Simmons M.P."/>
            <person name="Aerts A.L."/>
            <person name="Allen A.E."/>
            <person name="Cuvelier M.L."/>
            <person name="Derelle E."/>
            <person name="Everett M.V."/>
            <person name="Foulon E."/>
            <person name="Grimwood J."/>
            <person name="Gundlach H."/>
            <person name="Henrissat B."/>
            <person name="Napoli C."/>
            <person name="McDonald S.M."/>
            <person name="Parker M.S."/>
            <person name="Rombauts S."/>
            <person name="Salamov A."/>
            <person name="Von Dassow P."/>
            <person name="Badger J.H."/>
            <person name="Coutinho P.M."/>
            <person name="Demir E."/>
            <person name="Dubchak I."/>
            <person name="Gentemann C."/>
            <person name="Eikrem W."/>
            <person name="Gready J.E."/>
            <person name="John U."/>
            <person name="Lanier W."/>
            <person name="Lindquist E.A."/>
            <person name="Lucas S."/>
            <person name="Mayer K.F."/>
            <person name="Moreau H."/>
            <person name="Not F."/>
            <person name="Otillar R."/>
            <person name="Panaud O."/>
            <person name="Pangilinan J."/>
            <person name="Paulsen I."/>
            <person name="Piegu B."/>
            <person name="Poliakov A."/>
            <person name="Robbens S."/>
            <person name="Schmutz J."/>
            <person name="Toulza E."/>
            <person name="Wyss T."/>
            <person name="Zelensky A."/>
            <person name="Zhou K."/>
            <person name="Armbrust E.V."/>
            <person name="Bhattacharya D."/>
            <person name="Goodenough U.W."/>
            <person name="Van de Peer Y."/>
            <person name="Grigoriev I.V."/>
        </authorList>
    </citation>
    <scope>NUCLEOTIDE SEQUENCE [LARGE SCALE GENOMIC DNA]</scope>
    <source>
        <strain evidence="16">RCC299 / NOUM17</strain>
    </source>
</reference>
<evidence type="ECO:0000256" key="3">
    <source>
        <dbReference type="ARBA" id="ARBA00005215"/>
    </source>
</evidence>
<name>C1EHJ6_MICCC</name>
<dbReference type="InterPro" id="IPR028343">
    <property type="entry name" value="FBPtase"/>
</dbReference>
<protein>
    <recommendedName>
        <fullName evidence="6">fructose-bisphosphatase</fullName>
        <ecNumber evidence="6">3.1.3.11</ecNumber>
    </recommendedName>
    <alternativeName>
        <fullName evidence="11">D-fructose-1,6-bisphosphate 1-phosphohydrolase</fullName>
    </alternativeName>
</protein>
<dbReference type="GO" id="GO:0030388">
    <property type="term" value="P:fructose 1,6-bisphosphate metabolic process"/>
    <property type="evidence" value="ECO:0007669"/>
    <property type="project" value="UniProtKB-ARBA"/>
</dbReference>
<dbReference type="PIRSF" id="PIRSF500210">
    <property type="entry name" value="FBPtase"/>
    <property type="match status" value="1"/>
</dbReference>
<dbReference type="Pfam" id="PF00316">
    <property type="entry name" value="FBPase"/>
    <property type="match status" value="1"/>
</dbReference>
<dbReference type="EMBL" id="CP001332">
    <property type="protein sequence ID" value="ACO67309.1"/>
    <property type="molecule type" value="Genomic_DNA"/>
</dbReference>
<dbReference type="GO" id="GO:0042132">
    <property type="term" value="F:fructose 1,6-bisphosphate 1-phosphatase activity"/>
    <property type="evidence" value="ECO:0007669"/>
    <property type="project" value="UniProtKB-EC"/>
</dbReference>
<evidence type="ECO:0000256" key="10">
    <source>
        <dbReference type="ARBA" id="ARBA00023277"/>
    </source>
</evidence>
<dbReference type="PANTHER" id="PTHR11556">
    <property type="entry name" value="FRUCTOSE-1,6-BISPHOSPHATASE-RELATED"/>
    <property type="match status" value="1"/>
</dbReference>
<dbReference type="PANTHER" id="PTHR11556:SF1">
    <property type="entry name" value="FRUCTOSE-BISPHOSPHATASE"/>
    <property type="match status" value="1"/>
</dbReference>
<evidence type="ECO:0000256" key="9">
    <source>
        <dbReference type="ARBA" id="ARBA00022842"/>
    </source>
</evidence>
<dbReference type="RefSeq" id="XP_002506051.1">
    <property type="nucleotide sequence ID" value="XM_002506005.1"/>
</dbReference>
<evidence type="ECO:0000313" key="16">
    <source>
        <dbReference type="Proteomes" id="UP000002009"/>
    </source>
</evidence>
<dbReference type="InterPro" id="IPR044015">
    <property type="entry name" value="FBPase_C_dom"/>
</dbReference>
<dbReference type="EC" id="3.1.3.11" evidence="6"/>
<keyword evidence="9" id="KW-0460">Magnesium</keyword>
<dbReference type="STRING" id="296587.C1EHJ6"/>
<dbReference type="GO" id="GO:0005829">
    <property type="term" value="C:cytosol"/>
    <property type="evidence" value="ECO:0007669"/>
    <property type="project" value="TreeGrafter"/>
</dbReference>
<evidence type="ECO:0000256" key="8">
    <source>
        <dbReference type="ARBA" id="ARBA00022801"/>
    </source>
</evidence>
<comment type="catalytic activity">
    <reaction evidence="1">
        <text>beta-D-fructose 1,6-bisphosphate + H2O = beta-D-fructose 6-phosphate + phosphate</text>
        <dbReference type="Rhea" id="RHEA:11064"/>
        <dbReference type="ChEBI" id="CHEBI:15377"/>
        <dbReference type="ChEBI" id="CHEBI:32966"/>
        <dbReference type="ChEBI" id="CHEBI:43474"/>
        <dbReference type="ChEBI" id="CHEBI:57634"/>
        <dbReference type="EC" id="3.1.3.11"/>
    </reaction>
</comment>
<dbReference type="HAMAP" id="MF_01855">
    <property type="entry name" value="FBPase_class1"/>
    <property type="match status" value="1"/>
</dbReference>
<evidence type="ECO:0000313" key="15">
    <source>
        <dbReference type="EMBL" id="ACO67309.1"/>
    </source>
</evidence>
<dbReference type="FunFam" id="3.30.540.10:FF:000002">
    <property type="entry name" value="Fructose-1,6-bisphosphatase class 1"/>
    <property type="match status" value="1"/>
</dbReference>
<evidence type="ECO:0000256" key="12">
    <source>
        <dbReference type="RuleBase" id="RU000508"/>
    </source>
</evidence>
<dbReference type="PROSITE" id="PS00124">
    <property type="entry name" value="FBPASE"/>
    <property type="match status" value="1"/>
</dbReference>
<dbReference type="PIRSF" id="PIRSF000904">
    <property type="entry name" value="FBPtase_SBPase"/>
    <property type="match status" value="1"/>
</dbReference>
<dbReference type="Gene3D" id="3.30.540.10">
    <property type="entry name" value="Fructose-1,6-Bisphosphatase, subunit A, domain 1"/>
    <property type="match status" value="1"/>
</dbReference>
<dbReference type="OrthoDB" id="10256725at2759"/>
<dbReference type="AlphaFoldDB" id="C1EHJ6"/>
<dbReference type="InterPro" id="IPR033391">
    <property type="entry name" value="FBPase_N"/>
</dbReference>
<evidence type="ECO:0000259" key="13">
    <source>
        <dbReference type="Pfam" id="PF00316"/>
    </source>
</evidence>
<comment type="pathway">
    <text evidence="3">Carbohydrate biosynthesis; Calvin cycle.</text>
</comment>
<dbReference type="PRINTS" id="PR00115">
    <property type="entry name" value="F16BPHPHTASE"/>
</dbReference>
<dbReference type="NCBIfam" id="NF006778">
    <property type="entry name" value="PRK09293.1-1"/>
    <property type="match status" value="1"/>
</dbReference>
<feature type="domain" description="Fructose-1-6-bisphosphatase class 1 C-terminal" evidence="14">
    <location>
        <begin position="225"/>
        <end position="351"/>
    </location>
</feature>
<evidence type="ECO:0000256" key="1">
    <source>
        <dbReference type="ARBA" id="ARBA00001273"/>
    </source>
</evidence>
<evidence type="ECO:0000256" key="7">
    <source>
        <dbReference type="ARBA" id="ARBA00022723"/>
    </source>
</evidence>
<evidence type="ECO:0000256" key="6">
    <source>
        <dbReference type="ARBA" id="ARBA00013093"/>
    </source>
</evidence>
<dbReference type="KEGG" id="mis:MICPUN_96739"/>
<dbReference type="GO" id="GO:0006002">
    <property type="term" value="P:fructose 6-phosphate metabolic process"/>
    <property type="evidence" value="ECO:0007669"/>
    <property type="project" value="TreeGrafter"/>
</dbReference>
<proteinExistence type="inferred from homology"/>
<keyword evidence="16" id="KW-1185">Reference proteome</keyword>
<gene>
    <name evidence="15" type="primary">FBPASE_4</name>
    <name evidence="15" type="ORF">MICPUN_96739</name>
</gene>
<comment type="similarity">
    <text evidence="4 12">Belongs to the FBPase class 1 family.</text>
</comment>
<comment type="cofactor">
    <cofactor evidence="2">
        <name>Mg(2+)</name>
        <dbReference type="ChEBI" id="CHEBI:18420"/>
    </cofactor>
</comment>
<dbReference type="Proteomes" id="UP000002009">
    <property type="component" value="Chromosome 14"/>
</dbReference>